<protein>
    <submittedName>
        <fullName evidence="1">Uncharacterized protein</fullName>
    </submittedName>
</protein>
<gene>
    <name evidence="1" type="ORF">RJT34_13362</name>
</gene>
<comment type="caution">
    <text evidence="1">The sequence shown here is derived from an EMBL/GenBank/DDBJ whole genome shotgun (WGS) entry which is preliminary data.</text>
</comment>
<keyword evidence="2" id="KW-1185">Reference proteome</keyword>
<organism evidence="1 2">
    <name type="scientific">Clitoria ternatea</name>
    <name type="common">Butterfly pea</name>
    <dbReference type="NCBI Taxonomy" id="43366"/>
    <lineage>
        <taxon>Eukaryota</taxon>
        <taxon>Viridiplantae</taxon>
        <taxon>Streptophyta</taxon>
        <taxon>Embryophyta</taxon>
        <taxon>Tracheophyta</taxon>
        <taxon>Spermatophyta</taxon>
        <taxon>Magnoliopsida</taxon>
        <taxon>eudicotyledons</taxon>
        <taxon>Gunneridae</taxon>
        <taxon>Pentapetalae</taxon>
        <taxon>rosids</taxon>
        <taxon>fabids</taxon>
        <taxon>Fabales</taxon>
        <taxon>Fabaceae</taxon>
        <taxon>Papilionoideae</taxon>
        <taxon>50 kb inversion clade</taxon>
        <taxon>NPAAA clade</taxon>
        <taxon>indigoferoid/millettioid clade</taxon>
        <taxon>Phaseoleae</taxon>
        <taxon>Clitoria</taxon>
    </lineage>
</organism>
<evidence type="ECO:0000313" key="1">
    <source>
        <dbReference type="EMBL" id="KAK7302472.1"/>
    </source>
</evidence>
<reference evidence="1 2" key="1">
    <citation type="submission" date="2024-01" db="EMBL/GenBank/DDBJ databases">
        <title>The genomes of 5 underutilized Papilionoideae crops provide insights into root nodulation and disease resistance.</title>
        <authorList>
            <person name="Yuan L."/>
        </authorList>
    </citation>
    <scope>NUCLEOTIDE SEQUENCE [LARGE SCALE GENOMIC DNA]</scope>
    <source>
        <strain evidence="1">LY-2023</strain>
        <tissue evidence="1">Leaf</tissue>
    </source>
</reference>
<dbReference type="Proteomes" id="UP001359559">
    <property type="component" value="Unassembled WGS sequence"/>
</dbReference>
<sequence>MFGSLEVNYEICDGHGLSGRWTHANSDILTYITQVTISAGLNQDEKFVNSAFPISHCHCSMLPLIISFSFMLSSAPEPNFNFQDSYLGN</sequence>
<accession>A0AAN9JNT7</accession>
<name>A0AAN9JNT7_CLITE</name>
<proteinExistence type="predicted"/>
<dbReference type="AlphaFoldDB" id="A0AAN9JNT7"/>
<evidence type="ECO:0000313" key="2">
    <source>
        <dbReference type="Proteomes" id="UP001359559"/>
    </source>
</evidence>
<dbReference type="EMBL" id="JAYKXN010000003">
    <property type="protein sequence ID" value="KAK7302472.1"/>
    <property type="molecule type" value="Genomic_DNA"/>
</dbReference>